<name>A0A6L8RGC1_9ACTN</name>
<dbReference type="Pfam" id="PF13240">
    <property type="entry name" value="Zn_Ribbon_1"/>
    <property type="match status" value="1"/>
</dbReference>
<dbReference type="EMBL" id="WWTB01000001">
    <property type="protein sequence ID" value="MZJ84880.1"/>
    <property type="molecule type" value="Genomic_DNA"/>
</dbReference>
<dbReference type="Proteomes" id="UP000481598">
    <property type="component" value="Unassembled WGS sequence"/>
</dbReference>
<dbReference type="SUPFAM" id="SSF82171">
    <property type="entry name" value="DPP6 N-terminal domain-like"/>
    <property type="match status" value="1"/>
</dbReference>
<feature type="transmembrane region" description="Helical" evidence="1">
    <location>
        <begin position="135"/>
        <end position="155"/>
    </location>
</feature>
<evidence type="ECO:0000256" key="1">
    <source>
        <dbReference type="SAM" id="Phobius"/>
    </source>
</evidence>
<evidence type="ECO:0000259" key="2">
    <source>
        <dbReference type="Pfam" id="PF13240"/>
    </source>
</evidence>
<sequence length="229" mass="24860">MIVVDNKTGETKWRTKYPNDLPFMSEDEYGALSNDGRFALANGSDDNDNNLLYLIDTKTGAHSQINLRGSLEYDRVGDDGYLGSAWFSKDCSLIYAVQDNKDDGFRIDVYKSGISQQSLLADSQKEDSSSSFNPIIIVVVVAILLAAGVGGFFVIRMRKHSKAYGAVANNTAYTASQQTMPQNFVGQQAQAQPQQAPAPSDAPRFCSSCGSPLTPDSQFCPHCGAPVKH</sequence>
<dbReference type="InterPro" id="IPR026870">
    <property type="entry name" value="Zinc_ribbon_dom"/>
</dbReference>
<organism evidence="3 4">
    <name type="scientific">Collinsella aerofaciens</name>
    <dbReference type="NCBI Taxonomy" id="74426"/>
    <lineage>
        <taxon>Bacteria</taxon>
        <taxon>Bacillati</taxon>
        <taxon>Actinomycetota</taxon>
        <taxon>Coriobacteriia</taxon>
        <taxon>Coriobacteriales</taxon>
        <taxon>Coriobacteriaceae</taxon>
        <taxon>Collinsella</taxon>
    </lineage>
</organism>
<evidence type="ECO:0000313" key="4">
    <source>
        <dbReference type="Proteomes" id="UP000481598"/>
    </source>
</evidence>
<keyword evidence="1" id="KW-1133">Transmembrane helix</keyword>
<protein>
    <submittedName>
        <fullName evidence="3">Zinc-ribbon domain-containing protein</fullName>
    </submittedName>
</protein>
<evidence type="ECO:0000313" key="3">
    <source>
        <dbReference type="EMBL" id="MZJ84880.1"/>
    </source>
</evidence>
<accession>A0A6L8RGC1</accession>
<keyword evidence="1" id="KW-0812">Transmembrane</keyword>
<dbReference type="AlphaFoldDB" id="A0A6L8RGC1"/>
<feature type="domain" description="Zinc-ribbon" evidence="2">
    <location>
        <begin position="205"/>
        <end position="227"/>
    </location>
</feature>
<keyword evidence="1" id="KW-0472">Membrane</keyword>
<proteinExistence type="predicted"/>
<reference evidence="3 4" key="1">
    <citation type="journal article" date="2019" name="Nat. Med.">
        <title>A library of human gut bacterial isolates paired with longitudinal multiomics data enables mechanistic microbiome research.</title>
        <authorList>
            <person name="Poyet M."/>
            <person name="Groussin M."/>
            <person name="Gibbons S.M."/>
            <person name="Avila-Pacheco J."/>
            <person name="Jiang X."/>
            <person name="Kearney S.M."/>
            <person name="Perrotta A.R."/>
            <person name="Berdy B."/>
            <person name="Zhao S."/>
            <person name="Lieberman T.D."/>
            <person name="Swanson P.K."/>
            <person name="Smith M."/>
            <person name="Roesemann S."/>
            <person name="Alexander J.E."/>
            <person name="Rich S.A."/>
            <person name="Livny J."/>
            <person name="Vlamakis H."/>
            <person name="Clish C."/>
            <person name="Bullock K."/>
            <person name="Deik A."/>
            <person name="Scott J."/>
            <person name="Pierce K.A."/>
            <person name="Xavier R.J."/>
            <person name="Alm E.J."/>
        </authorList>
    </citation>
    <scope>NUCLEOTIDE SEQUENCE [LARGE SCALE GENOMIC DNA]</scope>
    <source>
        <strain evidence="3 4">BIOML-A10</strain>
    </source>
</reference>
<comment type="caution">
    <text evidence="3">The sequence shown here is derived from an EMBL/GenBank/DDBJ whole genome shotgun (WGS) entry which is preliminary data.</text>
</comment>
<gene>
    <name evidence="3" type="ORF">GT635_00115</name>
</gene>